<dbReference type="Proteomes" id="UP001210925">
    <property type="component" value="Unassembled WGS sequence"/>
</dbReference>
<keyword evidence="2" id="KW-1185">Reference proteome</keyword>
<dbReference type="AlphaFoldDB" id="A0AAD5UP58"/>
<evidence type="ECO:0000313" key="1">
    <source>
        <dbReference type="EMBL" id="KAJ3262507.1"/>
    </source>
</evidence>
<accession>A0AAD5UP58</accession>
<evidence type="ECO:0000313" key="2">
    <source>
        <dbReference type="Proteomes" id="UP001210925"/>
    </source>
</evidence>
<sequence length="117" mass="13431">MKYNRNDISDRLKSLSLKPRYHHTPYKSKKYPLTPLTVSEKIYLGRVPKIVITKPIQKSNSDSNLKKKMIKTNSLGDIDQLGKQMNDVVVSGWKGTFDDNTIDTLAYIKTNLFVKTI</sequence>
<dbReference type="EMBL" id="JADGKB010000001">
    <property type="protein sequence ID" value="KAJ3262507.1"/>
    <property type="molecule type" value="Genomic_DNA"/>
</dbReference>
<gene>
    <name evidence="1" type="ORF">HK103_000036</name>
</gene>
<comment type="caution">
    <text evidence="1">The sequence shown here is derived from an EMBL/GenBank/DDBJ whole genome shotgun (WGS) entry which is preliminary data.</text>
</comment>
<name>A0AAD5UP58_9FUNG</name>
<reference evidence="1" key="1">
    <citation type="submission" date="2020-05" db="EMBL/GenBank/DDBJ databases">
        <title>Phylogenomic resolution of chytrid fungi.</title>
        <authorList>
            <person name="Stajich J.E."/>
            <person name="Amses K."/>
            <person name="Simmons R."/>
            <person name="Seto K."/>
            <person name="Myers J."/>
            <person name="Bonds A."/>
            <person name="Quandt C.A."/>
            <person name="Barry K."/>
            <person name="Liu P."/>
            <person name="Grigoriev I."/>
            <person name="Longcore J.E."/>
            <person name="James T.Y."/>
        </authorList>
    </citation>
    <scope>NUCLEOTIDE SEQUENCE</scope>
    <source>
        <strain evidence="1">PLAUS21</strain>
    </source>
</reference>
<protein>
    <submittedName>
        <fullName evidence="1">Uncharacterized protein</fullName>
    </submittedName>
</protein>
<organism evidence="1 2">
    <name type="scientific">Boothiomyces macroporosus</name>
    <dbReference type="NCBI Taxonomy" id="261099"/>
    <lineage>
        <taxon>Eukaryota</taxon>
        <taxon>Fungi</taxon>
        <taxon>Fungi incertae sedis</taxon>
        <taxon>Chytridiomycota</taxon>
        <taxon>Chytridiomycota incertae sedis</taxon>
        <taxon>Chytridiomycetes</taxon>
        <taxon>Rhizophydiales</taxon>
        <taxon>Terramycetaceae</taxon>
        <taxon>Boothiomyces</taxon>
    </lineage>
</organism>
<proteinExistence type="predicted"/>